<dbReference type="CDD" id="cd01189">
    <property type="entry name" value="INT_ICEBs1_C_like"/>
    <property type="match status" value="1"/>
</dbReference>
<dbReference type="RefSeq" id="WP_132224637.1">
    <property type="nucleotide sequence ID" value="NZ_JANKBG010000009.1"/>
</dbReference>
<dbReference type="GO" id="GO:0015074">
    <property type="term" value="P:DNA integration"/>
    <property type="evidence" value="ECO:0007669"/>
    <property type="project" value="UniProtKB-KW"/>
</dbReference>
<dbReference type="Gene3D" id="1.10.150.130">
    <property type="match status" value="1"/>
</dbReference>
<evidence type="ECO:0000259" key="6">
    <source>
        <dbReference type="PROSITE" id="PS51898"/>
    </source>
</evidence>
<dbReference type="InterPro" id="IPR002104">
    <property type="entry name" value="Integrase_catalytic"/>
</dbReference>
<dbReference type="AlphaFoldDB" id="A0A4R3TFR6"/>
<keyword evidence="4" id="KW-0233">DNA recombination</keyword>
<gene>
    <name evidence="8" type="ORF">EDD61_1094</name>
</gene>
<dbReference type="PANTHER" id="PTHR30629:SF2">
    <property type="entry name" value="PROPHAGE INTEGRASE INTS-RELATED"/>
    <property type="match status" value="1"/>
</dbReference>
<evidence type="ECO:0000259" key="7">
    <source>
        <dbReference type="PROSITE" id="PS51900"/>
    </source>
</evidence>
<dbReference type="PANTHER" id="PTHR30629">
    <property type="entry name" value="PROPHAGE INTEGRASE"/>
    <property type="match status" value="1"/>
</dbReference>
<dbReference type="InterPro" id="IPR028259">
    <property type="entry name" value="AP2-like_int_N"/>
</dbReference>
<dbReference type="InterPro" id="IPR011010">
    <property type="entry name" value="DNA_brk_join_enz"/>
</dbReference>
<evidence type="ECO:0000256" key="5">
    <source>
        <dbReference type="PROSITE-ProRule" id="PRU01248"/>
    </source>
</evidence>
<dbReference type="PROSITE" id="PS51900">
    <property type="entry name" value="CB"/>
    <property type="match status" value="1"/>
</dbReference>
<feature type="domain" description="Core-binding (CB)" evidence="7">
    <location>
        <begin position="71"/>
        <end position="159"/>
    </location>
</feature>
<dbReference type="Pfam" id="PF14659">
    <property type="entry name" value="Phage_int_SAM_3"/>
    <property type="match status" value="1"/>
</dbReference>
<comment type="similarity">
    <text evidence="1">Belongs to the 'phage' integrase family.</text>
</comment>
<accession>A0A4R3TFR6</accession>
<dbReference type="PROSITE" id="PS51898">
    <property type="entry name" value="TYR_RECOMBINASE"/>
    <property type="match status" value="1"/>
</dbReference>
<dbReference type="Gene3D" id="1.10.443.10">
    <property type="entry name" value="Intergrase catalytic core"/>
    <property type="match status" value="1"/>
</dbReference>
<proteinExistence type="inferred from homology"/>
<organism evidence="8 9">
    <name type="scientific">Longicatena caecimuris</name>
    <dbReference type="NCBI Taxonomy" id="1796635"/>
    <lineage>
        <taxon>Bacteria</taxon>
        <taxon>Bacillati</taxon>
        <taxon>Bacillota</taxon>
        <taxon>Erysipelotrichia</taxon>
        <taxon>Erysipelotrichales</taxon>
        <taxon>Erysipelotrichaceae</taxon>
        <taxon>Longicatena</taxon>
    </lineage>
</organism>
<dbReference type="InterPro" id="IPR013762">
    <property type="entry name" value="Integrase-like_cat_sf"/>
</dbReference>
<evidence type="ECO:0000256" key="3">
    <source>
        <dbReference type="ARBA" id="ARBA00023125"/>
    </source>
</evidence>
<dbReference type="SUPFAM" id="SSF56349">
    <property type="entry name" value="DNA breaking-rejoining enzymes"/>
    <property type="match status" value="1"/>
</dbReference>
<dbReference type="EMBL" id="SMBP01000009">
    <property type="protein sequence ID" value="TCU59967.1"/>
    <property type="molecule type" value="Genomic_DNA"/>
</dbReference>
<dbReference type="InterPro" id="IPR044068">
    <property type="entry name" value="CB"/>
</dbReference>
<name>A0A4R3TFR6_9FIRM</name>
<evidence type="ECO:0000256" key="1">
    <source>
        <dbReference type="ARBA" id="ARBA00008857"/>
    </source>
</evidence>
<dbReference type="Pfam" id="PF14657">
    <property type="entry name" value="Arm-DNA-bind_4"/>
    <property type="match status" value="1"/>
</dbReference>
<evidence type="ECO:0000313" key="9">
    <source>
        <dbReference type="Proteomes" id="UP000295773"/>
    </source>
</evidence>
<dbReference type="Pfam" id="PF00589">
    <property type="entry name" value="Phage_integrase"/>
    <property type="match status" value="1"/>
</dbReference>
<dbReference type="InterPro" id="IPR004107">
    <property type="entry name" value="Integrase_SAM-like_N"/>
</dbReference>
<evidence type="ECO:0000313" key="8">
    <source>
        <dbReference type="EMBL" id="TCU59967.1"/>
    </source>
</evidence>
<keyword evidence="3 5" id="KW-0238">DNA-binding</keyword>
<keyword evidence="2" id="KW-0229">DNA integration</keyword>
<dbReference type="Proteomes" id="UP000295773">
    <property type="component" value="Unassembled WGS sequence"/>
</dbReference>
<sequence length="375" mass="44864">MAVKKDERMVRNKKNKDKMVKKVTYKCEGSYVDLNGISHRYHKRGFSTAEEAKEWEHTFLLKAKTEIDNDLTFYDLYVLYINSKKDVLKERSYYEITKTFEKHILPYWKELKIKSISLRTIEMFQTNLLKEEQSNGEHYSNATLKKIQVYLKAVFKYGDKYGYTKDYRLHLFENVMFKDQHKKEINFWQPSEFNEFIKVVDEHIYVALFDVLYWCGLRIGEALALKWSDIDMDKKTIIVNKSYTKHTHQFTPPKTQNSYRTVIMPNHCFNAVLDLYQNQKKIIGFDNNKLLFYFDKPLDENSIRIKKDRWIKEAGVKRIRIHDLRHSHVSLLISLGFNPFDISKRLGHTVEMVNNVYGHWFQDAQSKMVDKLNTL</sequence>
<protein>
    <submittedName>
        <fullName evidence="8">Integrase</fullName>
    </submittedName>
</protein>
<dbReference type="GO" id="GO:0003677">
    <property type="term" value="F:DNA binding"/>
    <property type="evidence" value="ECO:0007669"/>
    <property type="project" value="UniProtKB-UniRule"/>
</dbReference>
<dbReference type="InterPro" id="IPR050808">
    <property type="entry name" value="Phage_Integrase"/>
</dbReference>
<feature type="domain" description="Tyr recombinase" evidence="6">
    <location>
        <begin position="183"/>
        <end position="370"/>
    </location>
</feature>
<reference evidence="8 9" key="1">
    <citation type="submission" date="2019-03" db="EMBL/GenBank/DDBJ databases">
        <title>Genomic Encyclopedia of Type Strains, Phase IV (KMG-IV): sequencing the most valuable type-strain genomes for metagenomic binning, comparative biology and taxonomic classification.</title>
        <authorList>
            <person name="Goeker M."/>
        </authorList>
    </citation>
    <scope>NUCLEOTIDE SEQUENCE [LARGE SCALE GENOMIC DNA]</scope>
    <source>
        <strain evidence="8 9">DSM 29481</strain>
    </source>
</reference>
<comment type="caution">
    <text evidence="8">The sequence shown here is derived from an EMBL/GenBank/DDBJ whole genome shotgun (WGS) entry which is preliminary data.</text>
</comment>
<evidence type="ECO:0000256" key="2">
    <source>
        <dbReference type="ARBA" id="ARBA00022908"/>
    </source>
</evidence>
<dbReference type="InterPro" id="IPR010998">
    <property type="entry name" value="Integrase_recombinase_N"/>
</dbReference>
<keyword evidence="9" id="KW-1185">Reference proteome</keyword>
<dbReference type="GO" id="GO:0006310">
    <property type="term" value="P:DNA recombination"/>
    <property type="evidence" value="ECO:0007669"/>
    <property type="project" value="UniProtKB-KW"/>
</dbReference>
<evidence type="ECO:0000256" key="4">
    <source>
        <dbReference type="ARBA" id="ARBA00023172"/>
    </source>
</evidence>